<organism evidence="1 2">
    <name type="scientific">Chryseobacterium polytrichastri</name>
    <dbReference type="NCBI Taxonomy" id="1302687"/>
    <lineage>
        <taxon>Bacteria</taxon>
        <taxon>Pseudomonadati</taxon>
        <taxon>Bacteroidota</taxon>
        <taxon>Flavobacteriia</taxon>
        <taxon>Flavobacteriales</taxon>
        <taxon>Weeksellaceae</taxon>
        <taxon>Chryseobacterium group</taxon>
        <taxon>Chryseobacterium</taxon>
    </lineage>
</organism>
<proteinExistence type="predicted"/>
<reference evidence="2" key="1">
    <citation type="submission" date="2016-11" db="EMBL/GenBank/DDBJ databases">
        <authorList>
            <person name="Varghese N."/>
            <person name="Submissions S."/>
        </authorList>
    </citation>
    <scope>NUCLEOTIDE SEQUENCE [LARGE SCALE GENOMIC DNA]</scope>
    <source>
        <strain evidence="2">DSM 26899</strain>
    </source>
</reference>
<dbReference type="AlphaFoldDB" id="A0A1M7L8U2"/>
<accession>A0A1M7L8U2</accession>
<name>A0A1M7L8U2_9FLAO</name>
<keyword evidence="2" id="KW-1185">Reference proteome</keyword>
<dbReference type="STRING" id="1302687.SAMN05444267_10892"/>
<evidence type="ECO:0000313" key="2">
    <source>
        <dbReference type="Proteomes" id="UP000184364"/>
    </source>
</evidence>
<protein>
    <submittedName>
        <fullName evidence="1">Uncharacterized protein</fullName>
    </submittedName>
</protein>
<sequence>MAQHKSFKMSLTNLVKSIHFNDVICKFNYTRKEVDKVDNISKSAMK</sequence>
<evidence type="ECO:0000313" key="1">
    <source>
        <dbReference type="EMBL" id="SHM74317.1"/>
    </source>
</evidence>
<dbReference type="Proteomes" id="UP000184364">
    <property type="component" value="Unassembled WGS sequence"/>
</dbReference>
<dbReference type="EMBL" id="FRAV01000089">
    <property type="protein sequence ID" value="SHM74317.1"/>
    <property type="molecule type" value="Genomic_DNA"/>
</dbReference>
<gene>
    <name evidence="1" type="ORF">SAMN05444267_10892</name>
</gene>